<evidence type="ECO:0000313" key="8">
    <source>
        <dbReference type="EMBL" id="CCA20441.1"/>
    </source>
</evidence>
<dbReference type="InterPro" id="IPR043216">
    <property type="entry name" value="PAP-like"/>
</dbReference>
<evidence type="ECO:0000259" key="7">
    <source>
        <dbReference type="SMART" id="SM00014"/>
    </source>
</evidence>
<reference evidence="8" key="2">
    <citation type="submission" date="2011-02" db="EMBL/GenBank/DDBJ databases">
        <authorList>
            <person name="MacLean D."/>
        </authorList>
    </citation>
    <scope>NUCLEOTIDE SEQUENCE</scope>
</reference>
<comment type="subcellular location">
    <subcellularLocation>
        <location evidence="1">Membrane</location>
        <topology evidence="1">Multi-pass membrane protein</topology>
    </subcellularLocation>
</comment>
<keyword evidence="3 6" id="KW-0812">Transmembrane</keyword>
<dbReference type="SUPFAM" id="SSF48317">
    <property type="entry name" value="Acid phosphatase/Vanadium-dependent haloperoxidase"/>
    <property type="match status" value="1"/>
</dbReference>
<evidence type="ECO:0000256" key="1">
    <source>
        <dbReference type="ARBA" id="ARBA00004141"/>
    </source>
</evidence>
<sequence>MNKITTSSQLSEDKDQLLPIASGSQRQLSPVSHFQRILSRGYSADYMFTKDAENRNDAPYTTDTLRHDSPSFSRLVSSSQQAEANAECVEALKIATLRLHGWRLCLHNSRVLEFIGSLVSLALAGIITMTTIHDRPIPRVEIPITATRTIYARDPSIDLKKLGETFTITGLIVTGVGVSLGTHVLVAYILPYFKAARVIRYESRDFLLALVQSISLSALFTQVLKNVTGRFRPCFYDMCGWDFDMIWDGKENLCTLQKWEDEGRKSFPSGHSSFAWSTLFLLTLYLLGRSRLVTADRQDHIYLGFVKIVMLTFCFIPTCLAAWISLTRSIDNWHHYSDILAGSLLGAGSAAVTYAYNYGSIFNWDSAGLPLQEYHFQRLKQEDEIVQLVNKFRIASDQTTDADHPI</sequence>
<dbReference type="EMBL" id="FR824139">
    <property type="protein sequence ID" value="CCA20441.1"/>
    <property type="molecule type" value="Genomic_DNA"/>
</dbReference>
<dbReference type="GO" id="GO:0008195">
    <property type="term" value="F:phosphatidate phosphatase activity"/>
    <property type="evidence" value="ECO:0007669"/>
    <property type="project" value="TreeGrafter"/>
</dbReference>
<gene>
    <name evidence="8" type="primary">AlNc14C94G5804</name>
    <name evidence="8" type="ORF">ALNC14_065840</name>
</gene>
<dbReference type="GO" id="GO:0046839">
    <property type="term" value="P:phospholipid dephosphorylation"/>
    <property type="evidence" value="ECO:0007669"/>
    <property type="project" value="TreeGrafter"/>
</dbReference>
<dbReference type="GO" id="GO:0016020">
    <property type="term" value="C:membrane"/>
    <property type="evidence" value="ECO:0007669"/>
    <property type="project" value="UniProtKB-SubCell"/>
</dbReference>
<dbReference type="Gene3D" id="1.20.144.10">
    <property type="entry name" value="Phosphatidic acid phosphatase type 2/haloperoxidase"/>
    <property type="match status" value="1"/>
</dbReference>
<dbReference type="HOGENOM" id="CLU_045768_0_0_1"/>
<protein>
    <submittedName>
        <fullName evidence="8">Phosphatidic acid phosphatase putative</fullName>
    </submittedName>
</protein>
<evidence type="ECO:0000256" key="3">
    <source>
        <dbReference type="ARBA" id="ARBA00022692"/>
    </source>
</evidence>
<evidence type="ECO:0000256" key="4">
    <source>
        <dbReference type="ARBA" id="ARBA00022989"/>
    </source>
</evidence>
<evidence type="ECO:0000256" key="2">
    <source>
        <dbReference type="ARBA" id="ARBA00008816"/>
    </source>
</evidence>
<proteinExistence type="inferred from homology"/>
<dbReference type="PANTHER" id="PTHR10165:SF35">
    <property type="entry name" value="RE23632P"/>
    <property type="match status" value="1"/>
</dbReference>
<dbReference type="GO" id="GO:0006644">
    <property type="term" value="P:phospholipid metabolic process"/>
    <property type="evidence" value="ECO:0007669"/>
    <property type="project" value="InterPro"/>
</dbReference>
<reference evidence="8" key="1">
    <citation type="journal article" date="2011" name="PLoS Biol.">
        <title>Gene gain and loss during evolution of obligate parasitism in the white rust pathogen of Arabidopsis thaliana.</title>
        <authorList>
            <person name="Kemen E."/>
            <person name="Gardiner A."/>
            <person name="Schultz-Larsen T."/>
            <person name="Kemen A.C."/>
            <person name="Balmuth A.L."/>
            <person name="Robert-Seilaniantz A."/>
            <person name="Bailey K."/>
            <person name="Holub E."/>
            <person name="Studholme D.J."/>
            <person name="Maclean D."/>
            <person name="Jones J.D."/>
        </authorList>
    </citation>
    <scope>NUCLEOTIDE SEQUENCE</scope>
</reference>
<dbReference type="AlphaFoldDB" id="F0WGS7"/>
<feature type="domain" description="Phosphatidic acid phosphatase type 2/haloperoxidase" evidence="7">
    <location>
        <begin position="203"/>
        <end position="354"/>
    </location>
</feature>
<feature type="transmembrane region" description="Helical" evidence="6">
    <location>
        <begin position="205"/>
        <end position="224"/>
    </location>
</feature>
<feature type="transmembrane region" description="Helical" evidence="6">
    <location>
        <begin position="269"/>
        <end position="288"/>
    </location>
</feature>
<keyword evidence="5 6" id="KW-0472">Membrane</keyword>
<dbReference type="InterPro" id="IPR000326">
    <property type="entry name" value="PAP2/HPO"/>
</dbReference>
<dbReference type="SMART" id="SM00014">
    <property type="entry name" value="acidPPc"/>
    <property type="match status" value="1"/>
</dbReference>
<keyword evidence="4 6" id="KW-1133">Transmembrane helix</keyword>
<feature type="transmembrane region" description="Helical" evidence="6">
    <location>
        <begin position="336"/>
        <end position="356"/>
    </location>
</feature>
<name>F0WGS7_9STRA</name>
<evidence type="ECO:0000256" key="5">
    <source>
        <dbReference type="ARBA" id="ARBA00023136"/>
    </source>
</evidence>
<feature type="transmembrane region" description="Helical" evidence="6">
    <location>
        <begin position="300"/>
        <end position="324"/>
    </location>
</feature>
<evidence type="ECO:0000256" key="6">
    <source>
        <dbReference type="SAM" id="Phobius"/>
    </source>
</evidence>
<dbReference type="InterPro" id="IPR036938">
    <property type="entry name" value="PAP2/HPO_sf"/>
</dbReference>
<dbReference type="Pfam" id="PF01569">
    <property type="entry name" value="PAP2"/>
    <property type="match status" value="1"/>
</dbReference>
<feature type="transmembrane region" description="Helical" evidence="6">
    <location>
        <begin position="168"/>
        <end position="193"/>
    </location>
</feature>
<comment type="similarity">
    <text evidence="2">Belongs to the PA-phosphatase related phosphoesterase family.</text>
</comment>
<dbReference type="PANTHER" id="PTHR10165">
    <property type="entry name" value="LIPID PHOSPHATE PHOSPHATASE"/>
    <property type="match status" value="1"/>
</dbReference>
<organism evidence="8">
    <name type="scientific">Albugo laibachii Nc14</name>
    <dbReference type="NCBI Taxonomy" id="890382"/>
    <lineage>
        <taxon>Eukaryota</taxon>
        <taxon>Sar</taxon>
        <taxon>Stramenopiles</taxon>
        <taxon>Oomycota</taxon>
        <taxon>Peronosporomycetes</taxon>
        <taxon>Albuginales</taxon>
        <taxon>Albuginaceae</taxon>
        <taxon>Albugo</taxon>
    </lineage>
</organism>
<feature type="transmembrane region" description="Helical" evidence="6">
    <location>
        <begin position="111"/>
        <end position="132"/>
    </location>
</feature>
<accession>F0WGS7</accession>